<evidence type="ECO:0000256" key="3">
    <source>
        <dbReference type="ARBA" id="ARBA00023125"/>
    </source>
</evidence>
<organism evidence="6 7">
    <name type="scientific">Schaedlerella arabinosiphila</name>
    <dbReference type="NCBI Taxonomy" id="2044587"/>
    <lineage>
        <taxon>Bacteria</taxon>
        <taxon>Bacillati</taxon>
        <taxon>Bacillota</taxon>
        <taxon>Clostridia</taxon>
        <taxon>Lachnospirales</taxon>
        <taxon>Lachnospiraceae</taxon>
        <taxon>Schaedlerella</taxon>
    </lineage>
</organism>
<dbReference type="InterPro" id="IPR012337">
    <property type="entry name" value="RNaseH-like_sf"/>
</dbReference>
<evidence type="ECO:0000256" key="2">
    <source>
        <dbReference type="ARBA" id="ARBA00022578"/>
    </source>
</evidence>
<keyword evidence="3" id="KW-0238">DNA-binding</keyword>
<dbReference type="Pfam" id="PF01609">
    <property type="entry name" value="DDE_Tnp_1"/>
    <property type="match status" value="1"/>
</dbReference>
<dbReference type="Gene3D" id="3.90.350.10">
    <property type="entry name" value="Transposase Inhibitor Protein From Tn5, Chain A, domain 1"/>
    <property type="match status" value="1"/>
</dbReference>
<comment type="similarity">
    <text evidence="1">Belongs to the transposase 11 family.</text>
</comment>
<dbReference type="OrthoDB" id="9794050at2"/>
<dbReference type="InterPro" id="IPR047952">
    <property type="entry name" value="Transpos_IS4"/>
</dbReference>
<dbReference type="SUPFAM" id="SSF53098">
    <property type="entry name" value="Ribonuclease H-like"/>
    <property type="match status" value="1"/>
</dbReference>
<comment type="caution">
    <text evidence="6">The sequence shown here is derived from an EMBL/GenBank/DDBJ whole genome shotgun (WGS) entry which is preliminary data.</text>
</comment>
<dbReference type="RefSeq" id="WP_004074560.1">
    <property type="nucleotide sequence ID" value="NZ_CASCYM010000026.1"/>
</dbReference>
<keyword evidence="4" id="KW-0233">DNA recombination</keyword>
<evidence type="ECO:0000313" key="7">
    <source>
        <dbReference type="Proteomes" id="UP000474104"/>
    </source>
</evidence>
<protein>
    <submittedName>
        <fullName evidence="6">IS4 family transposase</fullName>
    </submittedName>
</protein>
<dbReference type="GO" id="GO:0003677">
    <property type="term" value="F:DNA binding"/>
    <property type="evidence" value="ECO:0007669"/>
    <property type="project" value="UniProtKB-KW"/>
</dbReference>
<dbReference type="Proteomes" id="UP000474104">
    <property type="component" value="Unassembled WGS sequence"/>
</dbReference>
<feature type="domain" description="Transposase IS4-like" evidence="5">
    <location>
        <begin position="107"/>
        <end position="363"/>
    </location>
</feature>
<sequence>MKYSDSVKAILLAAIDELAADPGKYAKNPGRDFTRNRKLGFKQLLLMFFTLEGECIREELYTYFGRSTDAPSKAAFYKQIHKLKDGALRCLLLAFNKKLKSNLFHGKYRLIVCDGSALDIFRDPHDTDTFYEPSKASPKGYNQAYINACYSILDRRFTDLVIQPGRKHNEYSAFCQMVDTAGPRPAGGPADVYFCDRGYASYNNFAHVIENRQYFLIRCTNKKNEGILGRSLEGVEALDMHLERILSRFQSKKKRAHPEFPDRYRHVCRSVPMDYLTDARREYNISLRGVRFELSPGSYENLITNLSDHEFDMNDFKEIYHLRWNQENSYRDLKYPLCLKALHSKKYEYVAQEIWARAILYNFCSEIAFNVKTKQGGKKYEYQINYSEALKTCRAFLRIHDGKSVMDVEGLIASNIEAVKPGRTFPRQKRFKIPMSFCYRN</sequence>
<dbReference type="GO" id="GO:0004803">
    <property type="term" value="F:transposase activity"/>
    <property type="evidence" value="ECO:0007669"/>
    <property type="project" value="InterPro"/>
</dbReference>
<evidence type="ECO:0000313" key="6">
    <source>
        <dbReference type="EMBL" id="NDO69341.1"/>
    </source>
</evidence>
<keyword evidence="2" id="KW-0815">Transposition</keyword>
<dbReference type="InterPro" id="IPR002559">
    <property type="entry name" value="Transposase_11"/>
</dbReference>
<name>A0A9X5H7N6_9FIRM</name>
<dbReference type="NCBIfam" id="NF033592">
    <property type="entry name" value="transpos_IS4_1"/>
    <property type="match status" value="1"/>
</dbReference>
<dbReference type="EMBL" id="VIRB01000071">
    <property type="protein sequence ID" value="NDO69341.1"/>
    <property type="molecule type" value="Genomic_DNA"/>
</dbReference>
<gene>
    <name evidence="6" type="ORF">FMM80_11910</name>
</gene>
<dbReference type="PANTHER" id="PTHR33258:SF1">
    <property type="entry name" value="TRANSPOSASE INSL FOR INSERTION SEQUENCE ELEMENT IS186A-RELATED"/>
    <property type="match status" value="1"/>
</dbReference>
<evidence type="ECO:0000259" key="5">
    <source>
        <dbReference type="Pfam" id="PF01609"/>
    </source>
</evidence>
<evidence type="ECO:0000256" key="1">
    <source>
        <dbReference type="ARBA" id="ARBA00010075"/>
    </source>
</evidence>
<accession>A0A9X5H7N6</accession>
<dbReference type="AlphaFoldDB" id="A0A9X5H7N6"/>
<dbReference type="PANTHER" id="PTHR33258">
    <property type="entry name" value="TRANSPOSASE INSL FOR INSERTION SEQUENCE ELEMENT IS186A-RELATED"/>
    <property type="match status" value="1"/>
</dbReference>
<reference evidence="6 7" key="1">
    <citation type="submission" date="2019-07" db="EMBL/GenBank/DDBJ databases">
        <title>Draft genome sequences of 15 bacterial species constituting the stable defined intestinal microbiota of the GM15 gnotobiotic mouse model.</title>
        <authorList>
            <person name="Elie C."/>
            <person name="Mathieu A."/>
            <person name="Saliou A."/>
            <person name="Darnaud M."/>
            <person name="Leulier F."/>
            <person name="Tamellini A."/>
        </authorList>
    </citation>
    <scope>NUCLEOTIDE SEQUENCE [LARGE SCALE GENOMIC DNA]</scope>
    <source>
        <strain evidence="7">ASF 502</strain>
    </source>
</reference>
<evidence type="ECO:0000256" key="4">
    <source>
        <dbReference type="ARBA" id="ARBA00023172"/>
    </source>
</evidence>
<dbReference type="GO" id="GO:0006313">
    <property type="term" value="P:DNA transposition"/>
    <property type="evidence" value="ECO:0007669"/>
    <property type="project" value="InterPro"/>
</dbReference>
<proteinExistence type="inferred from homology"/>